<accession>A0A843TSB9</accession>
<gene>
    <name evidence="1" type="ORF">Taro_003603</name>
</gene>
<sequence>MPPVASIGQPAASVASTHRQSLKGRMVKKGLMGCVARSELLVAKELWNDHKKLIFFPVASAATCTDSHFEVDQRVIVIDYPN</sequence>
<dbReference type="EMBL" id="NMUH01000093">
    <property type="protein sequence ID" value="MQL71279.1"/>
    <property type="molecule type" value="Genomic_DNA"/>
</dbReference>
<name>A0A843TSB9_COLES</name>
<comment type="caution">
    <text evidence="1">The sequence shown here is derived from an EMBL/GenBank/DDBJ whole genome shotgun (WGS) entry which is preliminary data.</text>
</comment>
<evidence type="ECO:0000313" key="2">
    <source>
        <dbReference type="Proteomes" id="UP000652761"/>
    </source>
</evidence>
<evidence type="ECO:0000313" key="1">
    <source>
        <dbReference type="EMBL" id="MQL71279.1"/>
    </source>
</evidence>
<protein>
    <submittedName>
        <fullName evidence="1">Uncharacterized protein</fullName>
    </submittedName>
</protein>
<reference evidence="1" key="1">
    <citation type="submission" date="2017-07" db="EMBL/GenBank/DDBJ databases">
        <title>Taro Niue Genome Assembly and Annotation.</title>
        <authorList>
            <person name="Atibalentja N."/>
            <person name="Keating K."/>
            <person name="Fields C.J."/>
        </authorList>
    </citation>
    <scope>NUCLEOTIDE SEQUENCE</scope>
    <source>
        <strain evidence="1">Niue_2</strain>
        <tissue evidence="1">Leaf</tissue>
    </source>
</reference>
<dbReference type="AlphaFoldDB" id="A0A843TSB9"/>
<proteinExistence type="predicted"/>
<dbReference type="Proteomes" id="UP000652761">
    <property type="component" value="Unassembled WGS sequence"/>
</dbReference>
<organism evidence="1 2">
    <name type="scientific">Colocasia esculenta</name>
    <name type="common">Wild taro</name>
    <name type="synonym">Arum esculentum</name>
    <dbReference type="NCBI Taxonomy" id="4460"/>
    <lineage>
        <taxon>Eukaryota</taxon>
        <taxon>Viridiplantae</taxon>
        <taxon>Streptophyta</taxon>
        <taxon>Embryophyta</taxon>
        <taxon>Tracheophyta</taxon>
        <taxon>Spermatophyta</taxon>
        <taxon>Magnoliopsida</taxon>
        <taxon>Liliopsida</taxon>
        <taxon>Araceae</taxon>
        <taxon>Aroideae</taxon>
        <taxon>Colocasieae</taxon>
        <taxon>Colocasia</taxon>
    </lineage>
</organism>
<keyword evidence="2" id="KW-1185">Reference proteome</keyword>